<dbReference type="CDD" id="cd11296">
    <property type="entry name" value="O-FucT_like"/>
    <property type="match status" value="1"/>
</dbReference>
<evidence type="ECO:0000313" key="1">
    <source>
        <dbReference type="EMBL" id="KIJ65226.1"/>
    </source>
</evidence>
<dbReference type="Proteomes" id="UP000053820">
    <property type="component" value="Unassembled WGS sequence"/>
</dbReference>
<name>A0A0C9WFX8_9AGAM</name>
<accession>A0A0C9WFX8</accession>
<organism evidence="1 2">
    <name type="scientific">Hydnomerulius pinastri MD-312</name>
    <dbReference type="NCBI Taxonomy" id="994086"/>
    <lineage>
        <taxon>Eukaryota</taxon>
        <taxon>Fungi</taxon>
        <taxon>Dikarya</taxon>
        <taxon>Basidiomycota</taxon>
        <taxon>Agaricomycotina</taxon>
        <taxon>Agaricomycetes</taxon>
        <taxon>Agaricomycetidae</taxon>
        <taxon>Boletales</taxon>
        <taxon>Boletales incertae sedis</taxon>
        <taxon>Leucogyrophana</taxon>
    </lineage>
</organism>
<gene>
    <name evidence="1" type="ORF">HYDPIDRAFT_88933</name>
</gene>
<dbReference type="EMBL" id="KN839844">
    <property type="protein sequence ID" value="KIJ65226.1"/>
    <property type="molecule type" value="Genomic_DNA"/>
</dbReference>
<dbReference type="HOGENOM" id="CLU_014826_0_0_1"/>
<proteinExistence type="predicted"/>
<sequence length="533" mass="60719">MPSFKSHRPLRSDGPVLPLKVPDTRMASRSYLTKRCFRLLVVLFVSSWALLWLYNRQNENVSSLSRDRDITEHSLPPLYEAYHDYERHLPQHNLSLPYPEGRDAKFFWASNHVTGSGWGNAMQELLMNALLAHTANRAYVFDNYTWDRDGPDYSEYNGKLIPARIPLSAIISGPIVGSSFNPGGSTPRAVSREYFQKVCPNATIIDSLSINEHLRLDPDVSASQIFDKWVEKLNSINDPCVEISRDSFQIFEIWLFGSKRILSIWPRLSKSPVLRNFSWSPLVMQAFAQNAALFGAMSSSFRFLPAYLSPSAAPPTPTELHNVDPVLTAPKTDPIPGLLVLHIRRGDFAGHCSHLANWSADWNGFNKFAALPDKFRVPTDGDWGSTTEMNMQMYLRRCYPTVEQIVERVREVLADQKRIYGNTKELKRVYVMTNGDVAWLQELREALMEVKKWDAVVSSRDLYLSWEAKPVAQAVDMLVGQRAQVFIGNGASYSQALLHYKSLTSNPQFSSLTSNIVMFRMLRELSPEDTRFW</sequence>
<keyword evidence="2" id="KW-1185">Reference proteome</keyword>
<dbReference type="Gene3D" id="3.40.50.11350">
    <property type="match status" value="1"/>
</dbReference>
<dbReference type="OrthoDB" id="2559662at2759"/>
<protein>
    <submittedName>
        <fullName evidence="1">Uncharacterized protein</fullName>
    </submittedName>
</protein>
<evidence type="ECO:0000313" key="2">
    <source>
        <dbReference type="Proteomes" id="UP000053820"/>
    </source>
</evidence>
<dbReference type="AlphaFoldDB" id="A0A0C9WFX8"/>
<reference evidence="1 2" key="1">
    <citation type="submission" date="2014-04" db="EMBL/GenBank/DDBJ databases">
        <title>Evolutionary Origins and Diversification of the Mycorrhizal Mutualists.</title>
        <authorList>
            <consortium name="DOE Joint Genome Institute"/>
            <consortium name="Mycorrhizal Genomics Consortium"/>
            <person name="Kohler A."/>
            <person name="Kuo A."/>
            <person name="Nagy L.G."/>
            <person name="Floudas D."/>
            <person name="Copeland A."/>
            <person name="Barry K.W."/>
            <person name="Cichocki N."/>
            <person name="Veneault-Fourrey C."/>
            <person name="LaButti K."/>
            <person name="Lindquist E.A."/>
            <person name="Lipzen A."/>
            <person name="Lundell T."/>
            <person name="Morin E."/>
            <person name="Murat C."/>
            <person name="Riley R."/>
            <person name="Ohm R."/>
            <person name="Sun H."/>
            <person name="Tunlid A."/>
            <person name="Henrissat B."/>
            <person name="Grigoriev I.V."/>
            <person name="Hibbett D.S."/>
            <person name="Martin F."/>
        </authorList>
    </citation>
    <scope>NUCLEOTIDE SEQUENCE [LARGE SCALE GENOMIC DNA]</scope>
    <source>
        <strain evidence="1 2">MD-312</strain>
    </source>
</reference>